<organism evidence="2 3">
    <name type="scientific">Anopheles arabiensis</name>
    <name type="common">Mosquito</name>
    <dbReference type="NCBI Taxonomy" id="7173"/>
    <lineage>
        <taxon>Eukaryota</taxon>
        <taxon>Metazoa</taxon>
        <taxon>Ecdysozoa</taxon>
        <taxon>Arthropoda</taxon>
        <taxon>Hexapoda</taxon>
        <taxon>Insecta</taxon>
        <taxon>Pterygota</taxon>
        <taxon>Neoptera</taxon>
        <taxon>Endopterygota</taxon>
        <taxon>Diptera</taxon>
        <taxon>Nematocera</taxon>
        <taxon>Culicoidea</taxon>
        <taxon>Culicidae</taxon>
        <taxon>Anophelinae</taxon>
        <taxon>Anopheles</taxon>
    </lineage>
</organism>
<protein>
    <submittedName>
        <fullName evidence="2">Uncharacterized protein</fullName>
    </submittedName>
</protein>
<sequence>MRTVGYRAIARGSKDQNPARERDRSNQYTRSHQHTQRYGLHDRVHTQTHRHSVIVRPCDDAATAFPGVSARQCVEPSGQQRGPAYGGQTQKKQVKLT</sequence>
<reference evidence="2" key="1">
    <citation type="submission" date="2022-08" db="UniProtKB">
        <authorList>
            <consortium name="EnsemblMetazoa"/>
        </authorList>
    </citation>
    <scope>IDENTIFICATION</scope>
    <source>
        <strain evidence="2">Dongola</strain>
    </source>
</reference>
<evidence type="ECO:0000313" key="2">
    <source>
        <dbReference type="EnsemblMetazoa" id="AARA005559-PA"/>
    </source>
</evidence>
<dbReference type="EMBL" id="APCN01001475">
    <property type="status" value="NOT_ANNOTATED_CDS"/>
    <property type="molecule type" value="Genomic_DNA"/>
</dbReference>
<dbReference type="VEuPathDB" id="VectorBase:AARA005559"/>
<feature type="region of interest" description="Disordered" evidence="1">
    <location>
        <begin position="73"/>
        <end position="97"/>
    </location>
</feature>
<evidence type="ECO:0000313" key="3">
    <source>
        <dbReference type="Proteomes" id="UP000075840"/>
    </source>
</evidence>
<dbReference type="Proteomes" id="UP000075840">
    <property type="component" value="Unassembled WGS sequence"/>
</dbReference>
<proteinExistence type="predicted"/>
<feature type="region of interest" description="Disordered" evidence="1">
    <location>
        <begin position="1"/>
        <end position="49"/>
    </location>
</feature>
<dbReference type="AlphaFoldDB" id="A0A182HW86"/>
<keyword evidence="3" id="KW-1185">Reference proteome</keyword>
<feature type="compositionally biased region" description="Basic and acidic residues" evidence="1">
    <location>
        <begin position="12"/>
        <end position="25"/>
    </location>
</feature>
<name>A0A182HW86_ANOAR</name>
<evidence type="ECO:0000256" key="1">
    <source>
        <dbReference type="SAM" id="MobiDB-lite"/>
    </source>
</evidence>
<accession>A0A182HW86</accession>
<dbReference type="EnsemblMetazoa" id="AARA005559-RA">
    <property type="protein sequence ID" value="AARA005559-PA"/>
    <property type="gene ID" value="AARA005559"/>
</dbReference>